<dbReference type="STRING" id="1353009.A0A1Y2I7Z4"/>
<dbReference type="Proteomes" id="UP000193067">
    <property type="component" value="Unassembled WGS sequence"/>
</dbReference>
<dbReference type="InterPro" id="IPR032675">
    <property type="entry name" value="LRR_dom_sf"/>
</dbReference>
<evidence type="ECO:0000313" key="2">
    <source>
        <dbReference type="EMBL" id="OSC97258.1"/>
    </source>
</evidence>
<dbReference type="Gene3D" id="3.80.10.10">
    <property type="entry name" value="Ribonuclease Inhibitor"/>
    <property type="match status" value="1"/>
</dbReference>
<dbReference type="Gene3D" id="1.20.1280.50">
    <property type="match status" value="1"/>
</dbReference>
<proteinExistence type="predicted"/>
<protein>
    <recommendedName>
        <fullName evidence="1">F-box domain-containing protein</fullName>
    </recommendedName>
</protein>
<dbReference type="EMBL" id="KZ084154">
    <property type="protein sequence ID" value="OSC97258.1"/>
    <property type="molecule type" value="Genomic_DNA"/>
</dbReference>
<keyword evidence="3" id="KW-1185">Reference proteome</keyword>
<evidence type="ECO:0000259" key="1">
    <source>
        <dbReference type="Pfam" id="PF12937"/>
    </source>
</evidence>
<dbReference type="InterPro" id="IPR036047">
    <property type="entry name" value="F-box-like_dom_sf"/>
</dbReference>
<dbReference type="GO" id="GO:0031146">
    <property type="term" value="P:SCF-dependent proteasomal ubiquitin-dependent protein catabolic process"/>
    <property type="evidence" value="ECO:0007669"/>
    <property type="project" value="TreeGrafter"/>
</dbReference>
<dbReference type="AlphaFoldDB" id="A0A1Y2I7Z4"/>
<dbReference type="Pfam" id="PF12937">
    <property type="entry name" value="F-box-like"/>
    <property type="match status" value="1"/>
</dbReference>
<dbReference type="SUPFAM" id="SSF52047">
    <property type="entry name" value="RNI-like"/>
    <property type="match status" value="1"/>
</dbReference>
<feature type="domain" description="F-box" evidence="1">
    <location>
        <begin position="13"/>
        <end position="50"/>
    </location>
</feature>
<dbReference type="SUPFAM" id="SSF81383">
    <property type="entry name" value="F-box domain"/>
    <property type="match status" value="1"/>
</dbReference>
<dbReference type="GO" id="GO:0019005">
    <property type="term" value="C:SCF ubiquitin ligase complex"/>
    <property type="evidence" value="ECO:0007669"/>
    <property type="project" value="TreeGrafter"/>
</dbReference>
<reference evidence="2 3" key="1">
    <citation type="journal article" date="2015" name="Biotechnol. Biofuels">
        <title>Enhanced degradation of softwood versus hardwood by the white-rot fungus Pycnoporus coccineus.</title>
        <authorList>
            <person name="Couturier M."/>
            <person name="Navarro D."/>
            <person name="Chevret D."/>
            <person name="Henrissat B."/>
            <person name="Piumi F."/>
            <person name="Ruiz-Duenas F.J."/>
            <person name="Martinez A.T."/>
            <person name="Grigoriev I.V."/>
            <person name="Riley R."/>
            <person name="Lipzen A."/>
            <person name="Berrin J.G."/>
            <person name="Master E.R."/>
            <person name="Rosso M.N."/>
        </authorList>
    </citation>
    <scope>NUCLEOTIDE SEQUENCE [LARGE SCALE GENOMIC DNA]</scope>
    <source>
        <strain evidence="2 3">BRFM310</strain>
    </source>
</reference>
<dbReference type="OrthoDB" id="2447803at2759"/>
<evidence type="ECO:0000313" key="3">
    <source>
        <dbReference type="Proteomes" id="UP000193067"/>
    </source>
</evidence>
<name>A0A1Y2I7Z4_TRAC3</name>
<accession>A0A1Y2I7Z4</accession>
<dbReference type="InterPro" id="IPR001810">
    <property type="entry name" value="F-box_dom"/>
</dbReference>
<sequence>MDNQFARTVGHIDELLVMIFSYLDDRALSRAACVCKHWSDIALDSLWNEVSDLRRALTVLAPLSLKPERSASSTARPPNAYAFRRPLTPDDWQRFKRYSVRVRRLRHDQRHVRAAAERAKRHLPLHSKVFDELSATCPYPDIFPNLQSLTWYSCAPARQHLCVTFMHHRVRHLGLHLYRSDPQSTSGFLKDVCSRCSGVTSLELRLNEPMRYLENDVLVLLRGLRRLQQVSLPIFSLTPCILTELSNLKQLAAISLGNPAQAQPGDRGDVADFLPKISEDGLLSLRSLAFSAPLSDATRLLNTTFFPSRLTRLHLKTVATVTSAVVRDFFCAVSERCTSLVDLSVDYIIAPDTPLTFPPPPDLDRPTIATFRPLFSARTIRIFEFRWDYALNLSDEDMDEFASGWRTLESLQLNPEPVPEPNGPRLSLRALVPFAKHCSNLRYLALHMDAREPPEMSASLVPGITRFKRLETLAVGLSAIVKAEPVTLFLSQLLPLGCPVSCGLRWPDAFDFALENALVPLEMRTELSTFWMRWTDVAKLLPIAIKARLEEKARFAVLEREMQALEVSHSEDRRRLSYLEREVEDLRSRTGMTP</sequence>
<organism evidence="2 3">
    <name type="scientific">Trametes coccinea (strain BRFM310)</name>
    <name type="common">Pycnoporus coccineus</name>
    <dbReference type="NCBI Taxonomy" id="1353009"/>
    <lineage>
        <taxon>Eukaryota</taxon>
        <taxon>Fungi</taxon>
        <taxon>Dikarya</taxon>
        <taxon>Basidiomycota</taxon>
        <taxon>Agaricomycotina</taxon>
        <taxon>Agaricomycetes</taxon>
        <taxon>Polyporales</taxon>
        <taxon>Polyporaceae</taxon>
        <taxon>Trametes</taxon>
    </lineage>
</organism>
<dbReference type="PANTHER" id="PTHR13318">
    <property type="entry name" value="PARTNER OF PAIRED, ISOFORM B-RELATED"/>
    <property type="match status" value="1"/>
</dbReference>
<gene>
    <name evidence="2" type="ORF">PYCCODRAFT_1455000</name>
</gene>